<reference evidence="6 7" key="1">
    <citation type="submission" date="2024-02" db="EMBL/GenBank/DDBJ databases">
        <title>Bacteria isolated from the canopy kelp, Nereocystis luetkeana.</title>
        <authorList>
            <person name="Pfister C.A."/>
            <person name="Younker I.T."/>
            <person name="Light S.H."/>
        </authorList>
    </citation>
    <scope>NUCLEOTIDE SEQUENCE [LARGE SCALE GENOMIC DNA]</scope>
    <source>
        <strain evidence="6 7">TI.1.05</strain>
    </source>
</reference>
<comment type="subcellular location">
    <subcellularLocation>
        <location evidence="1">Cell envelope</location>
    </subcellularLocation>
</comment>
<proteinExistence type="inferred from homology"/>
<evidence type="ECO:0000313" key="7">
    <source>
        <dbReference type="Proteomes" id="UP001369082"/>
    </source>
</evidence>
<keyword evidence="7" id="KW-1185">Reference proteome</keyword>
<name>A0ABU9GL99_9GAMM</name>
<dbReference type="InterPro" id="IPR001638">
    <property type="entry name" value="Solute-binding_3/MltF_N"/>
</dbReference>
<dbReference type="RefSeq" id="WP_341596027.1">
    <property type="nucleotide sequence ID" value="NZ_JBAKAZ010000002.1"/>
</dbReference>
<dbReference type="PANTHER" id="PTHR35936:SF20">
    <property type="entry name" value="ABC TRANSPORTER ARGININE-BINDING PROTEIN 2-RELATED"/>
    <property type="match status" value="1"/>
</dbReference>
<dbReference type="SMART" id="SM00062">
    <property type="entry name" value="PBPb"/>
    <property type="match status" value="1"/>
</dbReference>
<feature type="domain" description="Solute-binding protein family 3/N-terminal" evidence="5">
    <location>
        <begin position="28"/>
        <end position="252"/>
    </location>
</feature>
<dbReference type="SUPFAM" id="SSF53850">
    <property type="entry name" value="Periplasmic binding protein-like II"/>
    <property type="match status" value="1"/>
</dbReference>
<sequence length="252" mass="29129">MHLFIRQLIVICLLCISSFNVLALQEMKVKFATDINYYPFEYITEDNKLQGFDIDIAKAICEQVNLQCTFEHRRFDDLLIMLPFKRYDAVIAALDITDQRSKVVDFSDSYYKIAPAFISREKFDGQLSLKGKFIGVQANTSHQNYLVKAQQSQDSYIVPYFSSKAALEDLQRQKIDAVFADFAVIKTFLDKQKEPSQLVISRREDVFMGQFSAGYGIAVDKGNDILRERLNQGLKLITENGTYEEVFKKYFH</sequence>
<keyword evidence="3" id="KW-0732">Signal</keyword>
<protein>
    <submittedName>
        <fullName evidence="6">Transporter substrate-binding domain-containing protein</fullName>
    </submittedName>
</protein>
<dbReference type="EMBL" id="JBAKAZ010000002">
    <property type="protein sequence ID" value="MEL0628088.1"/>
    <property type="molecule type" value="Genomic_DNA"/>
</dbReference>
<dbReference type="PROSITE" id="PS01039">
    <property type="entry name" value="SBP_BACTERIAL_3"/>
    <property type="match status" value="1"/>
</dbReference>
<comment type="similarity">
    <text evidence="2 4">Belongs to the bacterial solute-binding protein 3 family.</text>
</comment>
<dbReference type="Pfam" id="PF00497">
    <property type="entry name" value="SBP_bac_3"/>
    <property type="match status" value="1"/>
</dbReference>
<dbReference type="Gene3D" id="3.40.190.10">
    <property type="entry name" value="Periplasmic binding protein-like II"/>
    <property type="match status" value="2"/>
</dbReference>
<evidence type="ECO:0000259" key="5">
    <source>
        <dbReference type="SMART" id="SM00062"/>
    </source>
</evidence>
<evidence type="ECO:0000256" key="3">
    <source>
        <dbReference type="ARBA" id="ARBA00022729"/>
    </source>
</evidence>
<gene>
    <name evidence="6" type="ORF">V6256_00590</name>
</gene>
<evidence type="ECO:0000256" key="2">
    <source>
        <dbReference type="ARBA" id="ARBA00010333"/>
    </source>
</evidence>
<dbReference type="InterPro" id="IPR018313">
    <property type="entry name" value="SBP_3_CS"/>
</dbReference>
<evidence type="ECO:0000313" key="6">
    <source>
        <dbReference type="EMBL" id="MEL0628088.1"/>
    </source>
</evidence>
<dbReference type="PANTHER" id="PTHR35936">
    <property type="entry name" value="MEMBRANE-BOUND LYTIC MUREIN TRANSGLYCOSYLASE F"/>
    <property type="match status" value="1"/>
</dbReference>
<comment type="caution">
    <text evidence="6">The sequence shown here is derived from an EMBL/GenBank/DDBJ whole genome shotgun (WGS) entry which is preliminary data.</text>
</comment>
<dbReference type="Proteomes" id="UP001369082">
    <property type="component" value="Unassembled WGS sequence"/>
</dbReference>
<evidence type="ECO:0000256" key="4">
    <source>
        <dbReference type="RuleBase" id="RU003744"/>
    </source>
</evidence>
<accession>A0ABU9GL99</accession>
<organism evidence="6 7">
    <name type="scientific">Psychromonas aquatilis</name>
    <dbReference type="NCBI Taxonomy" id="2005072"/>
    <lineage>
        <taxon>Bacteria</taxon>
        <taxon>Pseudomonadati</taxon>
        <taxon>Pseudomonadota</taxon>
        <taxon>Gammaproteobacteria</taxon>
        <taxon>Alteromonadales</taxon>
        <taxon>Psychromonadaceae</taxon>
        <taxon>Psychromonas</taxon>
    </lineage>
</organism>
<evidence type="ECO:0000256" key="1">
    <source>
        <dbReference type="ARBA" id="ARBA00004196"/>
    </source>
</evidence>